<dbReference type="PANTHER" id="PTHR42925">
    <property type="entry name" value="MULTIDRUG AND TOXIN EFFLUX PROTEIN MATE FAMILY"/>
    <property type="match status" value="1"/>
</dbReference>
<keyword evidence="7 8" id="KW-0472">Membrane</keyword>
<dbReference type="GO" id="GO:0042910">
    <property type="term" value="F:xenobiotic transmembrane transporter activity"/>
    <property type="evidence" value="ECO:0007669"/>
    <property type="project" value="InterPro"/>
</dbReference>
<dbReference type="InterPro" id="IPR047135">
    <property type="entry name" value="YsiQ"/>
</dbReference>
<dbReference type="PANTHER" id="PTHR42925:SF1">
    <property type="entry name" value="VIRULENCE FACTOR MVIN"/>
    <property type="match status" value="1"/>
</dbReference>
<evidence type="ECO:0000313" key="9">
    <source>
        <dbReference type="EMBL" id="RLL46566.1"/>
    </source>
</evidence>
<evidence type="ECO:0000256" key="7">
    <source>
        <dbReference type="ARBA" id="ARBA00023136"/>
    </source>
</evidence>
<keyword evidence="6 8" id="KW-1133">Transmembrane helix</keyword>
<dbReference type="InterPro" id="IPR002528">
    <property type="entry name" value="MATE_fam"/>
</dbReference>
<accession>A0A498D7R5</accession>
<evidence type="ECO:0000256" key="6">
    <source>
        <dbReference type="ARBA" id="ARBA00022989"/>
    </source>
</evidence>
<dbReference type="OrthoDB" id="9806302at2"/>
<feature type="transmembrane region" description="Helical" evidence="8">
    <location>
        <begin position="164"/>
        <end position="185"/>
    </location>
</feature>
<keyword evidence="5 8" id="KW-0812">Transmembrane</keyword>
<evidence type="ECO:0000256" key="3">
    <source>
        <dbReference type="ARBA" id="ARBA00022448"/>
    </source>
</evidence>
<evidence type="ECO:0000256" key="2">
    <source>
        <dbReference type="ARBA" id="ARBA00010199"/>
    </source>
</evidence>
<feature type="transmembrane region" description="Helical" evidence="8">
    <location>
        <begin position="96"/>
        <end position="116"/>
    </location>
</feature>
<dbReference type="EMBL" id="RCHR01000002">
    <property type="protein sequence ID" value="RLL46566.1"/>
    <property type="molecule type" value="Genomic_DNA"/>
</dbReference>
<dbReference type="CDD" id="cd13134">
    <property type="entry name" value="MATE_like_8"/>
    <property type="match status" value="1"/>
</dbReference>
<dbReference type="AlphaFoldDB" id="A0A498D7R5"/>
<comment type="subcellular location">
    <subcellularLocation>
        <location evidence="1">Cell membrane</location>
        <topology evidence="1">Multi-pass membrane protein</topology>
    </subcellularLocation>
</comment>
<feature type="transmembrane region" description="Helical" evidence="8">
    <location>
        <begin position="349"/>
        <end position="367"/>
    </location>
</feature>
<sequence length="454" mass="49868">MNIEKNKFQDQSLFNITWPLFIEISLHMSMGIIATLILSGYADNAVAGVGVANQIINIFLLVFNVTAIGGTILIGQNLGANRLDRARQLARSAFGMNFWIGIVMTIIVVSFAGIFLQFYGLSGEVYQYAYTFLTITGISLFLEAISLALSAVLRSYGHTRETMFVTLMMNIISVFGYFIAIKGWFGLPVTGVAGVSVSIIVARVFLMVALFYFVYKKLAIKFNIKDIIQIDRTDIKELLSIGVPSAGENLSYQFSQIVITSFVAILGDAALAARVYILNISMVCFLFSMAIAQGTQILVARYIGAEQYSRALKRGLKTLRIAMLVSLVASLVVAFIGEPLLEVFTENPAIIAIGLPVLWAIVFIEPGRAMNIVLMGSLKSTGDVRFPVIIGVISMWGIAVVFSYLFGITFGLGLLGIWLAQGLDEWLRGLFALKRWRAQPWLKKKATKPAVEAL</sequence>
<keyword evidence="10" id="KW-1185">Reference proteome</keyword>
<dbReference type="PIRSF" id="PIRSF006603">
    <property type="entry name" value="DinF"/>
    <property type="match status" value="1"/>
</dbReference>
<dbReference type="GO" id="GO:0005886">
    <property type="term" value="C:plasma membrane"/>
    <property type="evidence" value="ECO:0007669"/>
    <property type="project" value="UniProtKB-SubCell"/>
</dbReference>
<name>A0A498D7R5_9BACI</name>
<evidence type="ECO:0000256" key="8">
    <source>
        <dbReference type="SAM" id="Phobius"/>
    </source>
</evidence>
<protein>
    <submittedName>
        <fullName evidence="9">MATE family efflux transporter</fullName>
    </submittedName>
</protein>
<proteinExistence type="inferred from homology"/>
<evidence type="ECO:0000313" key="10">
    <source>
        <dbReference type="Proteomes" id="UP000270219"/>
    </source>
</evidence>
<keyword evidence="4" id="KW-1003">Cell membrane</keyword>
<feature type="transmembrane region" description="Helical" evidence="8">
    <location>
        <begin position="54"/>
        <end position="75"/>
    </location>
</feature>
<feature type="transmembrane region" description="Helical" evidence="8">
    <location>
        <begin position="20"/>
        <end position="42"/>
    </location>
</feature>
<evidence type="ECO:0000256" key="5">
    <source>
        <dbReference type="ARBA" id="ARBA00022692"/>
    </source>
</evidence>
<dbReference type="RefSeq" id="WP_121521817.1">
    <property type="nucleotide sequence ID" value="NZ_RCHR01000002.1"/>
</dbReference>
<gene>
    <name evidence="9" type="ORF">D8M04_04990</name>
</gene>
<organism evidence="9 10">
    <name type="scientific">Oceanobacillus piezotolerans</name>
    <dbReference type="NCBI Taxonomy" id="2448030"/>
    <lineage>
        <taxon>Bacteria</taxon>
        <taxon>Bacillati</taxon>
        <taxon>Bacillota</taxon>
        <taxon>Bacilli</taxon>
        <taxon>Bacillales</taxon>
        <taxon>Bacillaceae</taxon>
        <taxon>Oceanobacillus</taxon>
    </lineage>
</organism>
<evidence type="ECO:0000256" key="1">
    <source>
        <dbReference type="ARBA" id="ARBA00004651"/>
    </source>
</evidence>
<keyword evidence="3" id="KW-0813">Transport</keyword>
<comment type="caution">
    <text evidence="9">The sequence shown here is derived from an EMBL/GenBank/DDBJ whole genome shotgun (WGS) entry which is preliminary data.</text>
</comment>
<comment type="similarity">
    <text evidence="2">Belongs to the multi antimicrobial extrusion (MATE) (TC 2.A.66.1) family.</text>
</comment>
<dbReference type="GO" id="GO:0015297">
    <property type="term" value="F:antiporter activity"/>
    <property type="evidence" value="ECO:0007669"/>
    <property type="project" value="InterPro"/>
</dbReference>
<reference evidence="9 10" key="1">
    <citation type="submission" date="2018-10" db="EMBL/GenBank/DDBJ databases">
        <title>Oceanobacillus sp. YLB-02 draft genome.</title>
        <authorList>
            <person name="Yu L."/>
        </authorList>
    </citation>
    <scope>NUCLEOTIDE SEQUENCE [LARGE SCALE GENOMIC DNA]</scope>
    <source>
        <strain evidence="9 10">YLB-02</strain>
    </source>
</reference>
<feature type="transmembrane region" description="Helical" evidence="8">
    <location>
        <begin position="319"/>
        <end position="337"/>
    </location>
</feature>
<dbReference type="Proteomes" id="UP000270219">
    <property type="component" value="Unassembled WGS sequence"/>
</dbReference>
<feature type="transmembrane region" description="Helical" evidence="8">
    <location>
        <begin position="250"/>
        <end position="270"/>
    </location>
</feature>
<dbReference type="InterPro" id="IPR048279">
    <property type="entry name" value="MdtK-like"/>
</dbReference>
<feature type="transmembrane region" description="Helical" evidence="8">
    <location>
        <begin position="388"/>
        <end position="420"/>
    </location>
</feature>
<dbReference type="Pfam" id="PF01554">
    <property type="entry name" value="MatE"/>
    <property type="match status" value="2"/>
</dbReference>
<feature type="transmembrane region" description="Helical" evidence="8">
    <location>
        <begin position="276"/>
        <end position="299"/>
    </location>
</feature>
<dbReference type="NCBIfam" id="TIGR00797">
    <property type="entry name" value="matE"/>
    <property type="match status" value="1"/>
</dbReference>
<feature type="transmembrane region" description="Helical" evidence="8">
    <location>
        <begin position="128"/>
        <end position="152"/>
    </location>
</feature>
<evidence type="ECO:0000256" key="4">
    <source>
        <dbReference type="ARBA" id="ARBA00022475"/>
    </source>
</evidence>
<feature type="transmembrane region" description="Helical" evidence="8">
    <location>
        <begin position="191"/>
        <end position="215"/>
    </location>
</feature>